<proteinExistence type="predicted"/>
<accession>A0ACB7CF13</accession>
<sequence>MLQRCVLFYIYIKSSMILNSMEVFVNPFHPALPLVLFKWNQRNHTQRIAIGSDVDIGGQSRAYLTSDEKNDCSKFHGEILENPQKQMMSWDLSRYAYISLYGMGDTHTYFLNLQTTSFLESDLYQVPFTFKVPGKWETICIPLNAFRLKGKGTGLSKHRFSGTERIQTVGISLLNQQPGPFELYIRWIKATNEVQ</sequence>
<dbReference type="Proteomes" id="UP000768646">
    <property type="component" value="Unassembled WGS sequence"/>
</dbReference>
<name>A0ACB7CF13_9ASCO</name>
<protein>
    <submittedName>
        <fullName evidence="1">Uncharacterized protein</fullName>
    </submittedName>
</protein>
<comment type="caution">
    <text evidence="1">The sequence shown here is derived from an EMBL/GenBank/DDBJ whole genome shotgun (WGS) entry which is preliminary data.</text>
</comment>
<keyword evidence="2" id="KW-1185">Reference proteome</keyword>
<evidence type="ECO:0000313" key="2">
    <source>
        <dbReference type="Proteomes" id="UP000768646"/>
    </source>
</evidence>
<organism evidence="1 2">
    <name type="scientific">Pneumocystis oryctolagi</name>
    <dbReference type="NCBI Taxonomy" id="42067"/>
    <lineage>
        <taxon>Eukaryota</taxon>
        <taxon>Fungi</taxon>
        <taxon>Dikarya</taxon>
        <taxon>Ascomycota</taxon>
        <taxon>Taphrinomycotina</taxon>
        <taxon>Pneumocystomycetes</taxon>
        <taxon>Pneumocystaceae</taxon>
        <taxon>Pneumocystis</taxon>
    </lineage>
</organism>
<dbReference type="EMBL" id="JABTEG010000002">
    <property type="protein sequence ID" value="KAG4305970.1"/>
    <property type="molecule type" value="Genomic_DNA"/>
</dbReference>
<reference evidence="1 2" key="1">
    <citation type="journal article" date="2021" name="Commun. Biol.">
        <title>Genomic insights into the host specific adaptation of the Pneumocystis genus.</title>
        <authorList>
            <person name="Cisse O.H."/>
            <person name="Ma L."/>
            <person name="Dekker J.P."/>
            <person name="Khil P.P."/>
            <person name="Youn J.-H."/>
            <person name="Brenchley J.M."/>
            <person name="Blair R."/>
            <person name="Pahar B."/>
            <person name="Chabe M."/>
            <person name="Van Rompay K.K.A."/>
            <person name="Keesler R."/>
            <person name="Sukura A."/>
            <person name="Hirsch V."/>
            <person name="Kutty G."/>
            <person name="Liu Y."/>
            <person name="Peng L."/>
            <person name="Chen J."/>
            <person name="Song J."/>
            <person name="Weissenbacher-Lang C."/>
            <person name="Xu J."/>
            <person name="Upham N.S."/>
            <person name="Stajich J.E."/>
            <person name="Cuomo C.A."/>
            <person name="Cushion M.T."/>
            <person name="Kovacs J.A."/>
        </authorList>
    </citation>
    <scope>NUCLEOTIDE SEQUENCE [LARGE SCALE GENOMIC DNA]</scope>
    <source>
        <strain evidence="1 2">RABM</strain>
    </source>
</reference>
<evidence type="ECO:0000313" key="1">
    <source>
        <dbReference type="EMBL" id="KAG4305970.1"/>
    </source>
</evidence>
<gene>
    <name evidence="1" type="ORF">PORY_000880</name>
</gene>